<sequence length="121" mass="13982">MEEDFHEYEEMKEEMKKKNPRDSFSSGNQYFRSGRANQPMSGDLNFSNSNDDSFNISGEFAGSSNRQMFMGGPSFGHDSGRNPYPQTELARMHEILSKGSNDEDDEFAELERRTRTNFRDD</sequence>
<organism evidence="2 3">
    <name type="scientific">Euplotes crassus</name>
    <dbReference type="NCBI Taxonomy" id="5936"/>
    <lineage>
        <taxon>Eukaryota</taxon>
        <taxon>Sar</taxon>
        <taxon>Alveolata</taxon>
        <taxon>Ciliophora</taxon>
        <taxon>Intramacronucleata</taxon>
        <taxon>Spirotrichea</taxon>
        <taxon>Hypotrichia</taxon>
        <taxon>Euplotida</taxon>
        <taxon>Euplotidae</taxon>
        <taxon>Moneuplotes</taxon>
    </lineage>
</organism>
<keyword evidence="3" id="KW-1185">Reference proteome</keyword>
<evidence type="ECO:0000256" key="1">
    <source>
        <dbReference type="SAM" id="MobiDB-lite"/>
    </source>
</evidence>
<evidence type="ECO:0000313" key="2">
    <source>
        <dbReference type="EMBL" id="CAI2383609.1"/>
    </source>
</evidence>
<name>A0AAD1Y2Y5_EUPCR</name>
<feature type="compositionally biased region" description="Acidic residues" evidence="1">
    <location>
        <begin position="1"/>
        <end position="12"/>
    </location>
</feature>
<comment type="caution">
    <text evidence="2">The sequence shown here is derived from an EMBL/GenBank/DDBJ whole genome shotgun (WGS) entry which is preliminary data.</text>
</comment>
<dbReference type="Proteomes" id="UP001295684">
    <property type="component" value="Unassembled WGS sequence"/>
</dbReference>
<dbReference type="EMBL" id="CAMPGE010025902">
    <property type="protein sequence ID" value="CAI2383609.1"/>
    <property type="molecule type" value="Genomic_DNA"/>
</dbReference>
<feature type="compositionally biased region" description="Basic and acidic residues" evidence="1">
    <location>
        <begin position="109"/>
        <end position="121"/>
    </location>
</feature>
<protein>
    <submittedName>
        <fullName evidence="2">Uncharacterized protein</fullName>
    </submittedName>
</protein>
<proteinExistence type="predicted"/>
<dbReference type="AlphaFoldDB" id="A0AAD1Y2Y5"/>
<gene>
    <name evidence="2" type="ORF">ECRASSUSDP1_LOCUS25114</name>
</gene>
<reference evidence="2" key="1">
    <citation type="submission" date="2023-07" db="EMBL/GenBank/DDBJ databases">
        <authorList>
            <consortium name="AG Swart"/>
            <person name="Singh M."/>
            <person name="Singh A."/>
            <person name="Seah K."/>
            <person name="Emmerich C."/>
        </authorList>
    </citation>
    <scope>NUCLEOTIDE SEQUENCE</scope>
    <source>
        <strain evidence="2">DP1</strain>
    </source>
</reference>
<evidence type="ECO:0000313" key="3">
    <source>
        <dbReference type="Proteomes" id="UP001295684"/>
    </source>
</evidence>
<feature type="region of interest" description="Disordered" evidence="1">
    <location>
        <begin position="65"/>
        <end position="121"/>
    </location>
</feature>
<feature type="region of interest" description="Disordered" evidence="1">
    <location>
        <begin position="1"/>
        <end position="50"/>
    </location>
</feature>
<feature type="compositionally biased region" description="Polar residues" evidence="1">
    <location>
        <begin position="22"/>
        <end position="40"/>
    </location>
</feature>
<accession>A0AAD1Y2Y5</accession>